<dbReference type="OrthoDB" id="7163760at2"/>
<dbReference type="Gene3D" id="3.40.630.30">
    <property type="match status" value="2"/>
</dbReference>
<proteinExistence type="predicted"/>
<dbReference type="KEGG" id="pcx:LPB68_02895"/>
<feature type="domain" description="N-acetyltransferase" evidence="3">
    <location>
        <begin position="151"/>
        <end position="284"/>
    </location>
</feature>
<reference evidence="4 5" key="1">
    <citation type="submission" date="2016-02" db="EMBL/GenBank/DDBJ databases">
        <title>Paenibacillus sp. LPB0068, isolated from Crassostrea gigas.</title>
        <authorList>
            <person name="Shin S.-K."/>
            <person name="Yi H."/>
        </authorList>
    </citation>
    <scope>NUCLEOTIDE SEQUENCE [LARGE SCALE GENOMIC DNA]</scope>
    <source>
        <strain evidence="4 5">LPB0068</strain>
    </source>
</reference>
<dbReference type="CDD" id="cd04301">
    <property type="entry name" value="NAT_SF"/>
    <property type="match status" value="2"/>
</dbReference>
<dbReference type="InterPro" id="IPR016181">
    <property type="entry name" value="Acyl_CoA_acyltransferase"/>
</dbReference>
<organism evidence="4 5">
    <name type="scientific">Paenibacillus crassostreae</name>
    <dbReference type="NCBI Taxonomy" id="1763538"/>
    <lineage>
        <taxon>Bacteria</taxon>
        <taxon>Bacillati</taxon>
        <taxon>Bacillota</taxon>
        <taxon>Bacilli</taxon>
        <taxon>Bacillales</taxon>
        <taxon>Paenibacillaceae</taxon>
        <taxon>Paenibacillus</taxon>
    </lineage>
</organism>
<comment type="caution">
    <text evidence="4">The sequence shown here is derived from an EMBL/GenBank/DDBJ whole genome shotgun (WGS) entry which is preliminary data.</text>
</comment>
<evidence type="ECO:0000256" key="1">
    <source>
        <dbReference type="ARBA" id="ARBA00022679"/>
    </source>
</evidence>
<evidence type="ECO:0000313" key="5">
    <source>
        <dbReference type="Proteomes" id="UP000077134"/>
    </source>
</evidence>
<dbReference type="SUPFAM" id="SSF55729">
    <property type="entry name" value="Acyl-CoA N-acyltransferases (Nat)"/>
    <property type="match status" value="2"/>
</dbReference>
<evidence type="ECO:0000256" key="2">
    <source>
        <dbReference type="ARBA" id="ARBA00023315"/>
    </source>
</evidence>
<dbReference type="RefSeq" id="WP_068658039.1">
    <property type="nucleotide sequence ID" value="NZ_CP017770.1"/>
</dbReference>
<dbReference type="InterPro" id="IPR000182">
    <property type="entry name" value="GNAT_dom"/>
</dbReference>
<dbReference type="STRING" id="1763538.LPB68_02895"/>
<dbReference type="PROSITE" id="PS51186">
    <property type="entry name" value="GNAT"/>
    <property type="match status" value="1"/>
</dbReference>
<dbReference type="PANTHER" id="PTHR43800">
    <property type="entry name" value="PEPTIDYL-LYSINE N-ACETYLTRANSFERASE YJAB"/>
    <property type="match status" value="1"/>
</dbReference>
<name>A0A167DNB7_9BACL</name>
<protein>
    <recommendedName>
        <fullName evidence="3">N-acetyltransferase domain-containing protein</fullName>
    </recommendedName>
</protein>
<sequence length="284" mass="32484">MLSHQQLQQIQTLQQLCENIDYIALKLNWETLRTRKPQDKLDYLHYSGDLLTGFLGVYKFGSKFEICGMVHPDFRRQGIFTSLFQKAIHATSEVSYSSLLLNTPSNSLSGEKFLHTISSQYESSEYQMRWNSAHTQDSSDENAPNNPTYEITLRSAVDDDIEELIRLDKEGFGMSNEDVLDMYKTITEDGLENMYVVNSNGVTAGKVNVVPSEAQTWIYAFTVDQALRSQGIGRRTLQLIIEQEGPNDKELWLEVAVHNPKALKLYESCGFVTQEKQDYYQYTG</sequence>
<dbReference type="Pfam" id="PF00583">
    <property type="entry name" value="Acetyltransf_1"/>
    <property type="match status" value="1"/>
</dbReference>
<keyword evidence="2" id="KW-0012">Acyltransferase</keyword>
<evidence type="ECO:0000259" key="3">
    <source>
        <dbReference type="PROSITE" id="PS51186"/>
    </source>
</evidence>
<keyword evidence="5" id="KW-1185">Reference proteome</keyword>
<evidence type="ECO:0000313" key="4">
    <source>
        <dbReference type="EMBL" id="OAB74588.1"/>
    </source>
</evidence>
<keyword evidence="1" id="KW-0808">Transferase</keyword>
<dbReference type="PANTHER" id="PTHR43800:SF1">
    <property type="entry name" value="PEPTIDYL-LYSINE N-ACETYLTRANSFERASE YJAB"/>
    <property type="match status" value="1"/>
</dbReference>
<dbReference type="EMBL" id="LSFN01000014">
    <property type="protein sequence ID" value="OAB74588.1"/>
    <property type="molecule type" value="Genomic_DNA"/>
</dbReference>
<dbReference type="Proteomes" id="UP000077134">
    <property type="component" value="Unassembled WGS sequence"/>
</dbReference>
<dbReference type="GO" id="GO:0016747">
    <property type="term" value="F:acyltransferase activity, transferring groups other than amino-acyl groups"/>
    <property type="evidence" value="ECO:0007669"/>
    <property type="project" value="InterPro"/>
</dbReference>
<accession>A0A167DNB7</accession>
<dbReference type="AlphaFoldDB" id="A0A167DNB7"/>
<gene>
    <name evidence="4" type="ORF">PNBC_11065</name>
</gene>